<keyword evidence="1" id="KW-0808">Transferase</keyword>
<dbReference type="PANTHER" id="PTHR46401:SF2">
    <property type="entry name" value="GLYCOSYLTRANSFERASE WBBK-RELATED"/>
    <property type="match status" value="1"/>
</dbReference>
<proteinExistence type="predicted"/>
<dbReference type="FunFam" id="3.40.50.2000:FF:000119">
    <property type="entry name" value="Glycosyl transferase group 1"/>
    <property type="match status" value="1"/>
</dbReference>
<dbReference type="PANTHER" id="PTHR46401">
    <property type="entry name" value="GLYCOSYLTRANSFERASE WBBK-RELATED"/>
    <property type="match status" value="1"/>
</dbReference>
<sequence>MANKKLNIGIDASFVHGENSGTGEYTKQLIKHLSELDKKNSYTIFPFFTYIYNNSFKAYHPKLPDNFHIFWKNIPKRVIDILWNKFYMFRTLFLPHFDIFHSTTFTIPPPSSYAKLIFTVYDVSFFTHPQFHLKENIEHCLKGTKEAVKRADVIIAISEHTKKDLIKYFDCPENKIKVTPLACDEIFYKKINQTEKNKVLHKYKITVPFIFHLGSLEPRKNTMGLIKAYRLLPKKLQNKYHLVIGGGKGWLNSSIYDYIRKYNLSTNIKIIGYINNDDLPIFYQSAKCFVYPSFYEGFGIPPLEAMASDCPTLVSNNSSLPETYQEGAIYCKSNDIEDISNKMEQLLMSNNEDLIKKGKIQAKKFSWNKCIKKTLNIYEKIF</sequence>
<dbReference type="EMBL" id="PCVK01000025">
    <property type="protein sequence ID" value="PIQ71900.1"/>
    <property type="molecule type" value="Genomic_DNA"/>
</dbReference>
<dbReference type="InterPro" id="IPR001296">
    <property type="entry name" value="Glyco_trans_1"/>
</dbReference>
<dbReference type="GO" id="GO:0016757">
    <property type="term" value="F:glycosyltransferase activity"/>
    <property type="evidence" value="ECO:0007669"/>
    <property type="project" value="InterPro"/>
</dbReference>
<evidence type="ECO:0000313" key="4">
    <source>
        <dbReference type="EMBL" id="PIQ71900.1"/>
    </source>
</evidence>
<dbReference type="Pfam" id="PF00534">
    <property type="entry name" value="Glycos_transf_1"/>
    <property type="match status" value="1"/>
</dbReference>
<dbReference type="Gene3D" id="3.40.50.2000">
    <property type="entry name" value="Glycogen Phosphorylase B"/>
    <property type="match status" value="2"/>
</dbReference>
<name>A0A2H0KKW4_9BACT</name>
<evidence type="ECO:0000256" key="1">
    <source>
        <dbReference type="ARBA" id="ARBA00022679"/>
    </source>
</evidence>
<dbReference type="SUPFAM" id="SSF53756">
    <property type="entry name" value="UDP-Glycosyltransferase/glycogen phosphorylase"/>
    <property type="match status" value="1"/>
</dbReference>
<dbReference type="CDD" id="cd03809">
    <property type="entry name" value="GT4_MtfB-like"/>
    <property type="match status" value="1"/>
</dbReference>
<organism evidence="4 5">
    <name type="scientific">Candidatus Roizmanbacteria bacterium CG11_big_fil_rev_8_21_14_0_20_37_16</name>
    <dbReference type="NCBI Taxonomy" id="1974857"/>
    <lineage>
        <taxon>Bacteria</taxon>
        <taxon>Candidatus Roizmaniibacteriota</taxon>
    </lineage>
</organism>
<dbReference type="Proteomes" id="UP000229497">
    <property type="component" value="Unassembled WGS sequence"/>
</dbReference>
<evidence type="ECO:0000313" key="5">
    <source>
        <dbReference type="Proteomes" id="UP000229497"/>
    </source>
</evidence>
<evidence type="ECO:0008006" key="6">
    <source>
        <dbReference type="Google" id="ProtNLM"/>
    </source>
</evidence>
<reference evidence="4 5" key="1">
    <citation type="submission" date="2017-09" db="EMBL/GenBank/DDBJ databases">
        <title>Depth-based differentiation of microbial function through sediment-hosted aquifers and enrichment of novel symbionts in the deep terrestrial subsurface.</title>
        <authorList>
            <person name="Probst A.J."/>
            <person name="Ladd B."/>
            <person name="Jarett J.K."/>
            <person name="Geller-Mcgrath D.E."/>
            <person name="Sieber C.M."/>
            <person name="Emerson J.B."/>
            <person name="Anantharaman K."/>
            <person name="Thomas B.C."/>
            <person name="Malmstrom R."/>
            <person name="Stieglmeier M."/>
            <person name="Klingl A."/>
            <person name="Woyke T."/>
            <person name="Ryan C.M."/>
            <person name="Banfield J.F."/>
        </authorList>
    </citation>
    <scope>NUCLEOTIDE SEQUENCE [LARGE SCALE GENOMIC DNA]</scope>
    <source>
        <strain evidence="4">CG11_big_fil_rev_8_21_14_0_20_37_16</strain>
    </source>
</reference>
<accession>A0A2H0KKW4</accession>
<comment type="caution">
    <text evidence="4">The sequence shown here is derived from an EMBL/GenBank/DDBJ whole genome shotgun (WGS) entry which is preliminary data.</text>
</comment>
<evidence type="ECO:0000259" key="2">
    <source>
        <dbReference type="Pfam" id="PF00534"/>
    </source>
</evidence>
<feature type="domain" description="Glycosyltransferase subfamily 4-like N-terminal" evidence="3">
    <location>
        <begin position="21"/>
        <end position="183"/>
    </location>
</feature>
<evidence type="ECO:0000259" key="3">
    <source>
        <dbReference type="Pfam" id="PF13439"/>
    </source>
</evidence>
<dbReference type="InterPro" id="IPR028098">
    <property type="entry name" value="Glyco_trans_4-like_N"/>
</dbReference>
<gene>
    <name evidence="4" type="ORF">COV87_00790</name>
</gene>
<dbReference type="GO" id="GO:0009103">
    <property type="term" value="P:lipopolysaccharide biosynthetic process"/>
    <property type="evidence" value="ECO:0007669"/>
    <property type="project" value="TreeGrafter"/>
</dbReference>
<feature type="domain" description="Glycosyl transferase family 1" evidence="2">
    <location>
        <begin position="206"/>
        <end position="357"/>
    </location>
</feature>
<dbReference type="Pfam" id="PF13439">
    <property type="entry name" value="Glyco_transf_4"/>
    <property type="match status" value="1"/>
</dbReference>
<dbReference type="AlphaFoldDB" id="A0A2H0KKW4"/>
<protein>
    <recommendedName>
        <fullName evidence="6">Glycosyl transferase family 1</fullName>
    </recommendedName>
</protein>